<evidence type="ECO:0000256" key="5">
    <source>
        <dbReference type="ARBA" id="ARBA00023274"/>
    </source>
</evidence>
<comment type="similarity">
    <text evidence="1 7">Belongs to the bacterial ribosomal protein bL9 family.</text>
</comment>
<dbReference type="GO" id="GO:0003735">
    <property type="term" value="F:structural constituent of ribosome"/>
    <property type="evidence" value="ECO:0007669"/>
    <property type="project" value="InterPro"/>
</dbReference>
<evidence type="ECO:0000256" key="3">
    <source>
        <dbReference type="ARBA" id="ARBA00022884"/>
    </source>
</evidence>
<keyword evidence="4 7" id="KW-0689">Ribosomal protein</keyword>
<feature type="domain" description="Ribosomal protein L9" evidence="10">
    <location>
        <begin position="13"/>
        <end position="40"/>
    </location>
</feature>
<keyword evidence="2 7" id="KW-0699">rRNA-binding</keyword>
<dbReference type="Pfam" id="PF01281">
    <property type="entry name" value="Ribosomal_L9_N"/>
    <property type="match status" value="1"/>
</dbReference>
<name>A0A366FQJ2_9HYPH</name>
<dbReference type="Proteomes" id="UP000253529">
    <property type="component" value="Unassembled WGS sequence"/>
</dbReference>
<dbReference type="Gene3D" id="3.10.430.100">
    <property type="entry name" value="Ribosomal protein L9, C-terminal domain"/>
    <property type="match status" value="1"/>
</dbReference>
<evidence type="ECO:0000256" key="2">
    <source>
        <dbReference type="ARBA" id="ARBA00022730"/>
    </source>
</evidence>
<reference evidence="11 12" key="1">
    <citation type="submission" date="2018-06" db="EMBL/GenBank/DDBJ databases">
        <title>Genomic Encyclopedia of Type Strains, Phase IV (KMG-IV): sequencing the most valuable type-strain genomes for metagenomic binning, comparative biology and taxonomic classification.</title>
        <authorList>
            <person name="Goeker M."/>
        </authorList>
    </citation>
    <scope>NUCLEOTIDE SEQUENCE [LARGE SCALE GENOMIC DNA]</scope>
    <source>
        <strain evidence="11 12">DSM 24875</strain>
    </source>
</reference>
<organism evidence="11 12">
    <name type="scientific">Roseiarcus fermentans</name>
    <dbReference type="NCBI Taxonomy" id="1473586"/>
    <lineage>
        <taxon>Bacteria</taxon>
        <taxon>Pseudomonadati</taxon>
        <taxon>Pseudomonadota</taxon>
        <taxon>Alphaproteobacteria</taxon>
        <taxon>Hyphomicrobiales</taxon>
        <taxon>Roseiarcaceae</taxon>
        <taxon>Roseiarcus</taxon>
    </lineage>
</organism>
<dbReference type="PROSITE" id="PS00651">
    <property type="entry name" value="RIBOSOMAL_L9"/>
    <property type="match status" value="1"/>
</dbReference>
<evidence type="ECO:0000256" key="8">
    <source>
        <dbReference type="SAM" id="Coils"/>
    </source>
</evidence>
<accession>A0A366FQJ2</accession>
<evidence type="ECO:0000256" key="1">
    <source>
        <dbReference type="ARBA" id="ARBA00010605"/>
    </source>
</evidence>
<protein>
    <recommendedName>
        <fullName evidence="6 7">Large ribosomal subunit protein bL9</fullName>
    </recommendedName>
</protein>
<dbReference type="Pfam" id="PF03948">
    <property type="entry name" value="Ribosomal_L9_C"/>
    <property type="match status" value="1"/>
</dbReference>
<feature type="compositionally biased region" description="Basic and acidic residues" evidence="9">
    <location>
        <begin position="149"/>
        <end position="162"/>
    </location>
</feature>
<dbReference type="GO" id="GO:0005840">
    <property type="term" value="C:ribosome"/>
    <property type="evidence" value="ECO:0007669"/>
    <property type="project" value="UniProtKB-KW"/>
</dbReference>
<dbReference type="InterPro" id="IPR020594">
    <property type="entry name" value="Ribosomal_bL9_bac/chp"/>
</dbReference>
<evidence type="ECO:0000256" key="9">
    <source>
        <dbReference type="SAM" id="MobiDB-lite"/>
    </source>
</evidence>
<feature type="coiled-coil region" evidence="8">
    <location>
        <begin position="37"/>
        <end position="64"/>
    </location>
</feature>
<evidence type="ECO:0000256" key="6">
    <source>
        <dbReference type="ARBA" id="ARBA00035292"/>
    </source>
</evidence>
<dbReference type="InterPro" id="IPR009027">
    <property type="entry name" value="Ribosomal_bL9/RNase_H1_N"/>
</dbReference>
<keyword evidence="12" id="KW-1185">Reference proteome</keyword>
<dbReference type="EMBL" id="QNRK01000004">
    <property type="protein sequence ID" value="RBP16837.1"/>
    <property type="molecule type" value="Genomic_DNA"/>
</dbReference>
<keyword evidence="5 7" id="KW-0687">Ribonucleoprotein</keyword>
<dbReference type="AlphaFoldDB" id="A0A366FQJ2"/>
<keyword evidence="8" id="KW-0175">Coiled coil</keyword>
<evidence type="ECO:0000256" key="7">
    <source>
        <dbReference type="HAMAP-Rule" id="MF_00503"/>
    </source>
</evidence>
<dbReference type="OrthoDB" id="9788336at2"/>
<dbReference type="NCBIfam" id="TIGR00158">
    <property type="entry name" value="L9"/>
    <property type="match status" value="1"/>
</dbReference>
<comment type="function">
    <text evidence="7">Binds to the 23S rRNA.</text>
</comment>
<dbReference type="HAMAP" id="MF_00503">
    <property type="entry name" value="Ribosomal_bL9"/>
    <property type="match status" value="1"/>
</dbReference>
<sequence>MDVILLERIGRLGHMGEIVKVKDGYARNFLLPRGKALRATDANKKKFEAQRADLEVRNHELKRSAAESATRVDGVTVVIIRQAGETGQLYGSVSARDIADALTAAGHSVQRSHVAIQQPIKTLGLHPVPIQLHPEVEAKVTVNVARSPEQAERQQKGEDLSVRELTSMDDLGLEVGKALAEAGPGESMGRE</sequence>
<gene>
    <name evidence="7" type="primary">rplI</name>
    <name evidence="11" type="ORF">DFR50_104114</name>
</gene>
<dbReference type="InterPro" id="IPR036935">
    <property type="entry name" value="Ribosomal_bL9_N_sf"/>
</dbReference>
<dbReference type="SUPFAM" id="SSF55653">
    <property type="entry name" value="Ribosomal protein L9 C-domain"/>
    <property type="match status" value="1"/>
</dbReference>
<feature type="region of interest" description="Disordered" evidence="9">
    <location>
        <begin position="146"/>
        <end position="168"/>
    </location>
</feature>
<evidence type="ECO:0000256" key="4">
    <source>
        <dbReference type="ARBA" id="ARBA00022980"/>
    </source>
</evidence>
<keyword evidence="3 7" id="KW-0694">RNA-binding</keyword>
<evidence type="ECO:0000313" key="12">
    <source>
        <dbReference type="Proteomes" id="UP000253529"/>
    </source>
</evidence>
<dbReference type="PANTHER" id="PTHR21368">
    <property type="entry name" value="50S RIBOSOMAL PROTEIN L9"/>
    <property type="match status" value="1"/>
</dbReference>
<dbReference type="GO" id="GO:0019843">
    <property type="term" value="F:rRNA binding"/>
    <property type="evidence" value="ECO:0007669"/>
    <property type="project" value="UniProtKB-UniRule"/>
</dbReference>
<evidence type="ECO:0000259" key="10">
    <source>
        <dbReference type="PROSITE" id="PS00651"/>
    </source>
</evidence>
<dbReference type="GO" id="GO:1990904">
    <property type="term" value="C:ribonucleoprotein complex"/>
    <property type="evidence" value="ECO:0007669"/>
    <property type="project" value="UniProtKB-KW"/>
</dbReference>
<evidence type="ECO:0000313" key="11">
    <source>
        <dbReference type="EMBL" id="RBP16837.1"/>
    </source>
</evidence>
<dbReference type="InterPro" id="IPR020069">
    <property type="entry name" value="Ribosomal_bL9_C"/>
</dbReference>
<comment type="caution">
    <text evidence="11">The sequence shown here is derived from an EMBL/GenBank/DDBJ whole genome shotgun (WGS) entry which is preliminary data.</text>
</comment>
<dbReference type="RefSeq" id="WP_113888072.1">
    <property type="nucleotide sequence ID" value="NZ_QNRK01000004.1"/>
</dbReference>
<dbReference type="GO" id="GO:0006412">
    <property type="term" value="P:translation"/>
    <property type="evidence" value="ECO:0007669"/>
    <property type="project" value="UniProtKB-UniRule"/>
</dbReference>
<dbReference type="SUPFAM" id="SSF55658">
    <property type="entry name" value="L9 N-domain-like"/>
    <property type="match status" value="1"/>
</dbReference>
<dbReference type="InterPro" id="IPR000244">
    <property type="entry name" value="Ribosomal_bL9"/>
</dbReference>
<dbReference type="InterPro" id="IPR020070">
    <property type="entry name" value="Ribosomal_bL9_N"/>
</dbReference>
<dbReference type="InterPro" id="IPR036791">
    <property type="entry name" value="Ribosomal_bL9_C_sf"/>
</dbReference>
<dbReference type="Gene3D" id="3.40.5.10">
    <property type="entry name" value="Ribosomal protein L9, N-terminal domain"/>
    <property type="match status" value="1"/>
</dbReference>
<proteinExistence type="inferred from homology"/>